<evidence type="ECO:0000313" key="3">
    <source>
        <dbReference type="Proteomes" id="UP001488838"/>
    </source>
</evidence>
<accession>A0AAW0HPU1</accession>
<evidence type="ECO:0000313" key="2">
    <source>
        <dbReference type="EMBL" id="KAK7804224.1"/>
    </source>
</evidence>
<proteinExistence type="predicted"/>
<comment type="caution">
    <text evidence="2">The sequence shown here is derived from an EMBL/GenBank/DDBJ whole genome shotgun (WGS) entry which is preliminary data.</text>
</comment>
<dbReference type="EMBL" id="JBBHLL010000389">
    <property type="protein sequence ID" value="KAK7804224.1"/>
    <property type="molecule type" value="Genomic_DNA"/>
</dbReference>
<keyword evidence="3" id="KW-1185">Reference proteome</keyword>
<sequence length="157" mass="16371">MSGPALDVKEGTIPVREDAGQEMNSLVCSNPGVNDGKAMVILHYPEVALNGAEAGGFHTSSSGSSSQIASTPATNTYRSTCIHHSPIGLNSQYHERANRREGGEANPCKTGTLGPREEGKDQALLLPSQSSAMIDSDEKVLVFPVGELQPVAGAGRV</sequence>
<name>A0AAW0HPU1_MYOGA</name>
<dbReference type="Proteomes" id="UP001488838">
    <property type="component" value="Unassembled WGS sequence"/>
</dbReference>
<reference evidence="2 3" key="1">
    <citation type="journal article" date="2023" name="bioRxiv">
        <title>Conserved and derived expression patterns and positive selection on dental genes reveal complex evolutionary context of ever-growing rodent molars.</title>
        <authorList>
            <person name="Calamari Z.T."/>
            <person name="Song A."/>
            <person name="Cohen E."/>
            <person name="Akter M."/>
            <person name="Roy R.D."/>
            <person name="Hallikas O."/>
            <person name="Christensen M.M."/>
            <person name="Li P."/>
            <person name="Marangoni P."/>
            <person name="Jernvall J."/>
            <person name="Klein O.D."/>
        </authorList>
    </citation>
    <scope>NUCLEOTIDE SEQUENCE [LARGE SCALE GENOMIC DNA]</scope>
    <source>
        <strain evidence="2">V071</strain>
    </source>
</reference>
<protein>
    <submittedName>
        <fullName evidence="2">Uncharacterized protein</fullName>
    </submittedName>
</protein>
<gene>
    <name evidence="2" type="ORF">U0070_019348</name>
</gene>
<dbReference type="AlphaFoldDB" id="A0AAW0HPU1"/>
<organism evidence="2 3">
    <name type="scientific">Myodes glareolus</name>
    <name type="common">Bank vole</name>
    <name type="synonym">Clethrionomys glareolus</name>
    <dbReference type="NCBI Taxonomy" id="447135"/>
    <lineage>
        <taxon>Eukaryota</taxon>
        <taxon>Metazoa</taxon>
        <taxon>Chordata</taxon>
        <taxon>Craniata</taxon>
        <taxon>Vertebrata</taxon>
        <taxon>Euteleostomi</taxon>
        <taxon>Mammalia</taxon>
        <taxon>Eutheria</taxon>
        <taxon>Euarchontoglires</taxon>
        <taxon>Glires</taxon>
        <taxon>Rodentia</taxon>
        <taxon>Myomorpha</taxon>
        <taxon>Muroidea</taxon>
        <taxon>Cricetidae</taxon>
        <taxon>Arvicolinae</taxon>
        <taxon>Myodes</taxon>
    </lineage>
</organism>
<evidence type="ECO:0000256" key="1">
    <source>
        <dbReference type="SAM" id="MobiDB-lite"/>
    </source>
</evidence>
<feature type="region of interest" description="Disordered" evidence="1">
    <location>
        <begin position="96"/>
        <end position="120"/>
    </location>
</feature>